<comment type="caution">
    <text evidence="6">The sequence shown here is derived from an EMBL/GenBank/DDBJ whole genome shotgun (WGS) entry which is preliminary data.</text>
</comment>
<name>A0A9P9KFF6_FUSRE</name>
<keyword evidence="2 4" id="KW-0808">Transferase</keyword>
<dbReference type="RefSeq" id="XP_046052176.1">
    <property type="nucleotide sequence ID" value="XM_046195356.1"/>
</dbReference>
<dbReference type="OrthoDB" id="415590at2759"/>
<dbReference type="Gene3D" id="3.40.1190.20">
    <property type="match status" value="2"/>
</dbReference>
<keyword evidence="3 4" id="KW-0418">Kinase</keyword>
<protein>
    <submittedName>
        <fullName evidence="6">Ribokinase</fullName>
    </submittedName>
</protein>
<organism evidence="6 7">
    <name type="scientific">Fusarium redolens</name>
    <dbReference type="NCBI Taxonomy" id="48865"/>
    <lineage>
        <taxon>Eukaryota</taxon>
        <taxon>Fungi</taxon>
        <taxon>Dikarya</taxon>
        <taxon>Ascomycota</taxon>
        <taxon>Pezizomycotina</taxon>
        <taxon>Sordariomycetes</taxon>
        <taxon>Hypocreomycetidae</taxon>
        <taxon>Hypocreales</taxon>
        <taxon>Nectriaceae</taxon>
        <taxon>Fusarium</taxon>
        <taxon>Fusarium redolens species complex</taxon>
    </lineage>
</organism>
<dbReference type="GO" id="GO:0006796">
    <property type="term" value="P:phosphate-containing compound metabolic process"/>
    <property type="evidence" value="ECO:0007669"/>
    <property type="project" value="UniProtKB-ARBA"/>
</dbReference>
<dbReference type="GO" id="GO:0016301">
    <property type="term" value="F:kinase activity"/>
    <property type="evidence" value="ECO:0007669"/>
    <property type="project" value="UniProtKB-KW"/>
</dbReference>
<evidence type="ECO:0000256" key="4">
    <source>
        <dbReference type="RuleBase" id="RU003704"/>
    </source>
</evidence>
<dbReference type="Pfam" id="PF00294">
    <property type="entry name" value="PfkB"/>
    <property type="match status" value="1"/>
</dbReference>
<dbReference type="PANTHER" id="PTHR10584:SF166">
    <property type="entry name" value="RIBOKINASE"/>
    <property type="match status" value="1"/>
</dbReference>
<dbReference type="InterPro" id="IPR002173">
    <property type="entry name" value="Carboh/pur_kinase_PfkB_CS"/>
</dbReference>
<evidence type="ECO:0000259" key="5">
    <source>
        <dbReference type="Pfam" id="PF00294"/>
    </source>
</evidence>
<evidence type="ECO:0000256" key="2">
    <source>
        <dbReference type="ARBA" id="ARBA00022679"/>
    </source>
</evidence>
<feature type="domain" description="Carbohydrate kinase PfkB" evidence="5">
    <location>
        <begin position="74"/>
        <end position="283"/>
    </location>
</feature>
<comment type="similarity">
    <text evidence="1 4">Belongs to the carbohydrate kinase PfkB family.</text>
</comment>
<dbReference type="PANTHER" id="PTHR10584">
    <property type="entry name" value="SUGAR KINASE"/>
    <property type="match status" value="1"/>
</dbReference>
<evidence type="ECO:0000313" key="7">
    <source>
        <dbReference type="Proteomes" id="UP000720189"/>
    </source>
</evidence>
<proteinExistence type="inferred from homology"/>
<dbReference type="InterPro" id="IPR002139">
    <property type="entry name" value="Ribo/fructo_kinase"/>
</dbReference>
<sequence length="313" mass="33986">MSPKTIAVIGALDADLIMVTIRIPDRGESVCANHCQEALRGKGANSVIATYRTCHQRPLKMIRAVGDDRYGESICFVMVEDQTRENRCLFMPSSTATWREEDFIDAQQLGGGTRPDLVLAQMEIHKEVVETMLMASGKAGIDFCLKAAPAIPISKRLYRHLTHLLVNESEAAIMSGRERDEVNLETWPTIAQEFLSRGIRNVVITLGAKGAFYANAEGSGHCPAFDVQVEDTTGAGDAFAGAYASDYMRQKTTGGWDNRSAVVGANKVATITFTSLGVQEGIPWSDNIDNFDAPVKRLEFIRSKLPAGLGGGA</sequence>
<dbReference type="Proteomes" id="UP000720189">
    <property type="component" value="Unassembled WGS sequence"/>
</dbReference>
<gene>
    <name evidence="6" type="ORF">BKA55DRAFT_592198</name>
</gene>
<dbReference type="EMBL" id="JAGMUX010000005">
    <property type="protein sequence ID" value="KAH7259468.1"/>
    <property type="molecule type" value="Genomic_DNA"/>
</dbReference>
<dbReference type="GeneID" id="70225310"/>
<accession>A0A9P9KFF6</accession>
<dbReference type="PRINTS" id="PR00990">
    <property type="entry name" value="RIBOKINASE"/>
</dbReference>
<reference evidence="6" key="1">
    <citation type="journal article" date="2021" name="Nat. Commun.">
        <title>Genetic determinants of endophytism in the Arabidopsis root mycobiome.</title>
        <authorList>
            <person name="Mesny F."/>
            <person name="Miyauchi S."/>
            <person name="Thiergart T."/>
            <person name="Pickel B."/>
            <person name="Atanasova L."/>
            <person name="Karlsson M."/>
            <person name="Huettel B."/>
            <person name="Barry K.W."/>
            <person name="Haridas S."/>
            <person name="Chen C."/>
            <person name="Bauer D."/>
            <person name="Andreopoulos W."/>
            <person name="Pangilinan J."/>
            <person name="LaButti K."/>
            <person name="Riley R."/>
            <person name="Lipzen A."/>
            <person name="Clum A."/>
            <person name="Drula E."/>
            <person name="Henrissat B."/>
            <person name="Kohler A."/>
            <person name="Grigoriev I.V."/>
            <person name="Martin F.M."/>
            <person name="Hacquard S."/>
        </authorList>
    </citation>
    <scope>NUCLEOTIDE SEQUENCE</scope>
    <source>
        <strain evidence="6">MPI-CAGE-AT-0023</strain>
    </source>
</reference>
<dbReference type="PROSITE" id="PS00584">
    <property type="entry name" value="PFKB_KINASES_2"/>
    <property type="match status" value="1"/>
</dbReference>
<dbReference type="InterPro" id="IPR011611">
    <property type="entry name" value="PfkB_dom"/>
</dbReference>
<dbReference type="SUPFAM" id="SSF53613">
    <property type="entry name" value="Ribokinase-like"/>
    <property type="match status" value="1"/>
</dbReference>
<dbReference type="InterPro" id="IPR029056">
    <property type="entry name" value="Ribokinase-like"/>
</dbReference>
<evidence type="ECO:0000256" key="3">
    <source>
        <dbReference type="ARBA" id="ARBA00022777"/>
    </source>
</evidence>
<evidence type="ECO:0000313" key="6">
    <source>
        <dbReference type="EMBL" id="KAH7259468.1"/>
    </source>
</evidence>
<dbReference type="AlphaFoldDB" id="A0A9P9KFF6"/>
<evidence type="ECO:0000256" key="1">
    <source>
        <dbReference type="ARBA" id="ARBA00010688"/>
    </source>
</evidence>
<keyword evidence="7" id="KW-1185">Reference proteome</keyword>